<dbReference type="InterPro" id="IPR011032">
    <property type="entry name" value="GroES-like_sf"/>
</dbReference>
<evidence type="ECO:0000313" key="14">
    <source>
        <dbReference type="EMBL" id="PWY91345.1"/>
    </source>
</evidence>
<keyword evidence="4" id="KW-0276">Fatty acid metabolism</keyword>
<keyword evidence="9" id="KW-0496">Mitochondrion</keyword>
<dbReference type="Pfam" id="PF08240">
    <property type="entry name" value="ADH_N"/>
    <property type="match status" value="1"/>
</dbReference>
<reference evidence="14 15" key="1">
    <citation type="submission" date="2016-12" db="EMBL/GenBank/DDBJ databases">
        <title>The genomes of Aspergillus section Nigri reveals drivers in fungal speciation.</title>
        <authorList>
            <consortium name="DOE Joint Genome Institute"/>
            <person name="Vesth T.C."/>
            <person name="Nybo J."/>
            <person name="Theobald S."/>
            <person name="Brandl J."/>
            <person name="Frisvad J.C."/>
            <person name="Nielsen K.F."/>
            <person name="Lyhne E.K."/>
            <person name="Kogle M.E."/>
            <person name="Kuo A."/>
            <person name="Riley R."/>
            <person name="Clum A."/>
            <person name="Nolan M."/>
            <person name="Lipzen A."/>
            <person name="Salamov A."/>
            <person name="Henrissat B."/>
            <person name="Wiebenga A."/>
            <person name="De Vries R.P."/>
            <person name="Grigoriev I.V."/>
            <person name="Mortensen U.H."/>
            <person name="Andersen M.R."/>
            <person name="Baker S.E."/>
        </authorList>
    </citation>
    <scope>NUCLEOTIDE SEQUENCE [LARGE SCALE GENOMIC DNA]</scope>
    <source>
        <strain evidence="14 15">CBS 115572</strain>
    </source>
</reference>
<dbReference type="GO" id="GO:0141148">
    <property type="term" value="F:enoyl-[acyl-carrier-protein] reductase (NADPH) activity"/>
    <property type="evidence" value="ECO:0007669"/>
    <property type="project" value="UniProtKB-EC"/>
</dbReference>
<sequence length="367" mass="39030">MAHPSASALSFTTPSTPPSTGLTLTKFHLEKSGPGEVQIAFLYAPINPLDLLVVSGKYPVKPLHTVPGTPNPSYVPGYDGVARVVAIGEGISPSAFREGDLVIPAGLGLGTWRSHANVPASSLLNLTSGLSFSDIPSRSNVLAFSILRTVFVTAYLLLEHSRESLKPGDWIILNAATGAIASAVVQLATLRGIHSICVIRDRPDPASNQAAVDELKRYGAHTVLTESELEESAAGLQGKRIVLALDAVFGASAERLAATLASGGTLVNYGTLGGGGPAASMGLTSRVLFWNQITLRAFRGSTYLAQRTEEETRDLVVWLAGLVVQKRLRMPSVQLVGWGDADQDGVRRAEDRAVGHAKLVWEFDWFE</sequence>
<dbReference type="InterPro" id="IPR020843">
    <property type="entry name" value="ER"/>
</dbReference>
<dbReference type="InterPro" id="IPR036291">
    <property type="entry name" value="NAD(P)-bd_dom_sf"/>
</dbReference>
<dbReference type="SUPFAM" id="SSF50129">
    <property type="entry name" value="GroES-like"/>
    <property type="match status" value="1"/>
</dbReference>
<accession>A0A317WZA0</accession>
<dbReference type="GO" id="GO:0006633">
    <property type="term" value="P:fatty acid biosynthetic process"/>
    <property type="evidence" value="ECO:0007669"/>
    <property type="project" value="UniProtKB-KW"/>
</dbReference>
<evidence type="ECO:0000256" key="10">
    <source>
        <dbReference type="ARBA" id="ARBA00023160"/>
    </source>
</evidence>
<evidence type="ECO:0000256" key="9">
    <source>
        <dbReference type="ARBA" id="ARBA00023128"/>
    </source>
</evidence>
<dbReference type="SMART" id="SM00829">
    <property type="entry name" value="PKS_ER"/>
    <property type="match status" value="1"/>
</dbReference>
<keyword evidence="10" id="KW-0275">Fatty acid biosynthesis</keyword>
<comment type="similarity">
    <text evidence="2">Belongs to the zinc-containing alcohol dehydrogenase family. Quinone oxidoreductase subfamily.</text>
</comment>
<keyword evidence="8" id="KW-0443">Lipid metabolism</keyword>
<evidence type="ECO:0000256" key="4">
    <source>
        <dbReference type="ARBA" id="ARBA00022832"/>
    </source>
</evidence>
<evidence type="ECO:0000256" key="8">
    <source>
        <dbReference type="ARBA" id="ARBA00023098"/>
    </source>
</evidence>
<evidence type="ECO:0000259" key="13">
    <source>
        <dbReference type="SMART" id="SM00829"/>
    </source>
</evidence>
<dbReference type="InterPro" id="IPR051034">
    <property type="entry name" value="Mito_Enoyl-ACP_Reductase"/>
</dbReference>
<comment type="caution">
    <text evidence="14">The sequence shown here is derived from an EMBL/GenBank/DDBJ whole genome shotgun (WGS) entry which is preliminary data.</text>
</comment>
<name>A0A317WZA0_9EURO</name>
<dbReference type="Gene3D" id="3.40.50.720">
    <property type="entry name" value="NAD(P)-binding Rossmann-like Domain"/>
    <property type="match status" value="1"/>
</dbReference>
<dbReference type="Proteomes" id="UP000246702">
    <property type="component" value="Unassembled WGS sequence"/>
</dbReference>
<keyword evidence="5" id="KW-0521">NADP</keyword>
<evidence type="ECO:0000256" key="7">
    <source>
        <dbReference type="ARBA" id="ARBA00023002"/>
    </source>
</evidence>
<keyword evidence="6" id="KW-0809">Transit peptide</keyword>
<comment type="subcellular location">
    <subcellularLocation>
        <location evidence="1">Mitochondrion</location>
    </subcellularLocation>
</comment>
<dbReference type="PANTHER" id="PTHR43981:SF2">
    <property type="entry name" value="ENOYL-[ACYL-CARRIER-PROTEIN] REDUCTASE, MITOCHONDRIAL"/>
    <property type="match status" value="1"/>
</dbReference>
<dbReference type="SUPFAM" id="SSF51735">
    <property type="entry name" value="NAD(P)-binding Rossmann-fold domains"/>
    <property type="match status" value="1"/>
</dbReference>
<dbReference type="STRING" id="1450535.A0A317WZA0"/>
<dbReference type="GO" id="GO:0005739">
    <property type="term" value="C:mitochondrion"/>
    <property type="evidence" value="ECO:0007669"/>
    <property type="project" value="UniProtKB-SubCell"/>
</dbReference>
<evidence type="ECO:0000256" key="1">
    <source>
        <dbReference type="ARBA" id="ARBA00004173"/>
    </source>
</evidence>
<dbReference type="EMBL" id="MSFK01000009">
    <property type="protein sequence ID" value="PWY91345.1"/>
    <property type="molecule type" value="Genomic_DNA"/>
</dbReference>
<dbReference type="Gene3D" id="3.90.180.10">
    <property type="entry name" value="Medium-chain alcohol dehydrogenases, catalytic domain"/>
    <property type="match status" value="1"/>
</dbReference>
<evidence type="ECO:0000256" key="12">
    <source>
        <dbReference type="ARBA" id="ARBA00048843"/>
    </source>
</evidence>
<dbReference type="PANTHER" id="PTHR43981">
    <property type="entry name" value="ENOYL-[ACYL-CARRIER-PROTEIN] REDUCTASE, MITOCHONDRIAL"/>
    <property type="match status" value="1"/>
</dbReference>
<dbReference type="RefSeq" id="XP_025469073.1">
    <property type="nucleotide sequence ID" value="XM_025607309.1"/>
</dbReference>
<dbReference type="InterPro" id="IPR013154">
    <property type="entry name" value="ADH-like_N"/>
</dbReference>
<dbReference type="AlphaFoldDB" id="A0A317WZA0"/>
<gene>
    <name evidence="14" type="ORF">BO94DRAFT_388494</name>
</gene>
<proteinExistence type="inferred from homology"/>
<feature type="domain" description="Enoyl reductase (ER)" evidence="13">
    <location>
        <begin position="19"/>
        <end position="361"/>
    </location>
</feature>
<keyword evidence="7" id="KW-0560">Oxidoreductase</keyword>
<keyword evidence="3" id="KW-0444">Lipid biosynthesis</keyword>
<dbReference type="CDD" id="cd08290">
    <property type="entry name" value="ETR"/>
    <property type="match status" value="1"/>
</dbReference>
<dbReference type="GeneID" id="37109452"/>
<dbReference type="OrthoDB" id="7482721at2759"/>
<evidence type="ECO:0000313" key="15">
    <source>
        <dbReference type="Proteomes" id="UP000246702"/>
    </source>
</evidence>
<evidence type="ECO:0000256" key="3">
    <source>
        <dbReference type="ARBA" id="ARBA00022516"/>
    </source>
</evidence>
<keyword evidence="15" id="KW-1185">Reference proteome</keyword>
<evidence type="ECO:0000256" key="2">
    <source>
        <dbReference type="ARBA" id="ARBA00010371"/>
    </source>
</evidence>
<comment type="catalytic activity">
    <reaction evidence="12">
        <text>a 2,3-saturated acyl-[ACP] + NADP(+) = a (2E)-enoyl-[ACP] + NADPH + H(+)</text>
        <dbReference type="Rhea" id="RHEA:22564"/>
        <dbReference type="Rhea" id="RHEA-COMP:9925"/>
        <dbReference type="Rhea" id="RHEA-COMP:9926"/>
        <dbReference type="ChEBI" id="CHEBI:15378"/>
        <dbReference type="ChEBI" id="CHEBI:57783"/>
        <dbReference type="ChEBI" id="CHEBI:58349"/>
        <dbReference type="ChEBI" id="CHEBI:78784"/>
        <dbReference type="ChEBI" id="CHEBI:78785"/>
        <dbReference type="EC" id="1.3.1.104"/>
    </reaction>
</comment>
<evidence type="ECO:0000256" key="6">
    <source>
        <dbReference type="ARBA" id="ARBA00022946"/>
    </source>
</evidence>
<organism evidence="14 15">
    <name type="scientific">Aspergillus sclerotioniger CBS 115572</name>
    <dbReference type="NCBI Taxonomy" id="1450535"/>
    <lineage>
        <taxon>Eukaryota</taxon>
        <taxon>Fungi</taxon>
        <taxon>Dikarya</taxon>
        <taxon>Ascomycota</taxon>
        <taxon>Pezizomycotina</taxon>
        <taxon>Eurotiomycetes</taxon>
        <taxon>Eurotiomycetidae</taxon>
        <taxon>Eurotiales</taxon>
        <taxon>Aspergillaceae</taxon>
        <taxon>Aspergillus</taxon>
        <taxon>Aspergillus subgen. Circumdati</taxon>
    </lineage>
</organism>
<protein>
    <recommendedName>
        <fullName evidence="11">enoyl-[acyl-carrier-protein] reductase</fullName>
        <ecNumber evidence="11">1.3.1.104</ecNumber>
    </recommendedName>
</protein>
<dbReference type="EC" id="1.3.1.104" evidence="11"/>
<evidence type="ECO:0000256" key="5">
    <source>
        <dbReference type="ARBA" id="ARBA00022857"/>
    </source>
</evidence>
<evidence type="ECO:0000256" key="11">
    <source>
        <dbReference type="ARBA" id="ARBA00038963"/>
    </source>
</evidence>